<protein>
    <recommendedName>
        <fullName evidence="4 5">Large ribosomal subunit protein uL24</fullName>
    </recommendedName>
</protein>
<reference evidence="7 8" key="2">
    <citation type="submission" date="2019-09" db="EMBL/GenBank/DDBJ databases">
        <title>Complete Genome Sequence and Methylome Analysis of free living Spirochaetas.</title>
        <authorList>
            <person name="Leshcheva N."/>
            <person name="Mikheeva N."/>
        </authorList>
    </citation>
    <scope>NUCLEOTIDE SEQUENCE [LARGE SCALE GENOMIC DNA]</scope>
    <source>
        <strain evidence="7 8">P</strain>
    </source>
</reference>
<dbReference type="Pfam" id="PF17136">
    <property type="entry name" value="ribosomal_L24"/>
    <property type="match status" value="1"/>
</dbReference>
<dbReference type="GO" id="GO:0005840">
    <property type="term" value="C:ribosome"/>
    <property type="evidence" value="ECO:0007669"/>
    <property type="project" value="UniProtKB-KW"/>
</dbReference>
<dbReference type="InterPro" id="IPR014722">
    <property type="entry name" value="Rib_uL2_dom2"/>
</dbReference>
<evidence type="ECO:0000256" key="4">
    <source>
        <dbReference type="ARBA" id="ARBA00035206"/>
    </source>
</evidence>
<comment type="subunit">
    <text evidence="5">Part of the 50S ribosomal subunit.</text>
</comment>
<evidence type="ECO:0000256" key="2">
    <source>
        <dbReference type="ARBA" id="ARBA00022980"/>
    </source>
</evidence>
<keyword evidence="5" id="KW-0699">rRNA-binding</keyword>
<dbReference type="SMART" id="SM00739">
    <property type="entry name" value="KOW"/>
    <property type="match status" value="1"/>
</dbReference>
<dbReference type="GO" id="GO:1990904">
    <property type="term" value="C:ribonucleoprotein complex"/>
    <property type="evidence" value="ECO:0007669"/>
    <property type="project" value="UniProtKB-KW"/>
</dbReference>
<dbReference type="InterPro" id="IPR057264">
    <property type="entry name" value="Ribosomal_uL24_C"/>
</dbReference>
<dbReference type="InterPro" id="IPR041988">
    <property type="entry name" value="Ribosomal_uL24_KOW"/>
</dbReference>
<sequence length="109" mass="11828">MAVKYKIKKGDLVQIIAGKDFNKKNPKTGKVLKVNQEKGRVIVEGINIVKKTVKGNPQTGEKGSIVEVEAALDISNVKVVCPKCGPVRVGIKIDANEKTRVCKKCGEKL</sequence>
<accession>A0A5C1QCI0</accession>
<keyword evidence="3 5" id="KW-0687">Ribonucleoprotein</keyword>
<evidence type="ECO:0000256" key="5">
    <source>
        <dbReference type="HAMAP-Rule" id="MF_01326"/>
    </source>
</evidence>
<dbReference type="NCBIfam" id="TIGR01079">
    <property type="entry name" value="rplX_bact"/>
    <property type="match status" value="1"/>
</dbReference>
<dbReference type="PANTHER" id="PTHR12903">
    <property type="entry name" value="MITOCHONDRIAL RIBOSOMAL PROTEIN L24"/>
    <property type="match status" value="1"/>
</dbReference>
<comment type="function">
    <text evidence="5">One of the proteins that surrounds the polypeptide exit tunnel on the outside of the subunit.</text>
</comment>
<comment type="similarity">
    <text evidence="1 5">Belongs to the universal ribosomal protein uL24 family.</text>
</comment>
<dbReference type="InterPro" id="IPR003256">
    <property type="entry name" value="Ribosomal_uL24"/>
</dbReference>
<reference evidence="7 8" key="1">
    <citation type="submission" date="2019-02" db="EMBL/GenBank/DDBJ databases">
        <authorList>
            <person name="Fomenkov A."/>
            <person name="Dubinina G."/>
            <person name="Grabovich M."/>
            <person name="Vincze T."/>
            <person name="Roberts R.J."/>
        </authorList>
    </citation>
    <scope>NUCLEOTIDE SEQUENCE [LARGE SCALE GENOMIC DNA]</scope>
    <source>
        <strain evidence="7 8">P</strain>
    </source>
</reference>
<dbReference type="AlphaFoldDB" id="A0A5C1QCI0"/>
<organism evidence="7 8">
    <name type="scientific">Thiospirochaeta perfilievii</name>
    <dbReference type="NCBI Taxonomy" id="252967"/>
    <lineage>
        <taxon>Bacteria</taxon>
        <taxon>Pseudomonadati</taxon>
        <taxon>Spirochaetota</taxon>
        <taxon>Spirochaetia</taxon>
        <taxon>Spirochaetales</taxon>
        <taxon>Spirochaetaceae</taxon>
        <taxon>Thiospirochaeta</taxon>
    </lineage>
</organism>
<gene>
    <name evidence="5 7" type="primary">rplX</name>
    <name evidence="7" type="ORF">EW093_10745</name>
</gene>
<keyword evidence="8" id="KW-1185">Reference proteome</keyword>
<dbReference type="GO" id="GO:0003735">
    <property type="term" value="F:structural constituent of ribosome"/>
    <property type="evidence" value="ECO:0007669"/>
    <property type="project" value="InterPro"/>
</dbReference>
<dbReference type="EMBL" id="CP035807">
    <property type="protein sequence ID" value="QEN05167.1"/>
    <property type="molecule type" value="Genomic_DNA"/>
</dbReference>
<dbReference type="SUPFAM" id="SSF50104">
    <property type="entry name" value="Translation proteins SH3-like domain"/>
    <property type="match status" value="1"/>
</dbReference>
<keyword evidence="5" id="KW-0694">RNA-binding</keyword>
<evidence type="ECO:0000256" key="3">
    <source>
        <dbReference type="ARBA" id="ARBA00023274"/>
    </source>
</evidence>
<dbReference type="InterPro" id="IPR008991">
    <property type="entry name" value="Translation_prot_SH3-like_sf"/>
</dbReference>
<dbReference type="GO" id="GO:0006412">
    <property type="term" value="P:translation"/>
    <property type="evidence" value="ECO:0007669"/>
    <property type="project" value="UniProtKB-UniRule"/>
</dbReference>
<dbReference type="HAMAP" id="MF_01326_B">
    <property type="entry name" value="Ribosomal_uL24_B"/>
    <property type="match status" value="1"/>
</dbReference>
<dbReference type="KEGG" id="sper:EW093_10745"/>
<dbReference type="GO" id="GO:0019843">
    <property type="term" value="F:rRNA binding"/>
    <property type="evidence" value="ECO:0007669"/>
    <property type="project" value="UniProtKB-UniRule"/>
</dbReference>
<dbReference type="Gene3D" id="2.30.30.30">
    <property type="match status" value="1"/>
</dbReference>
<dbReference type="RefSeq" id="WP_149568408.1">
    <property type="nucleotide sequence ID" value="NZ_CP035807.1"/>
</dbReference>
<feature type="domain" description="KOW" evidence="6">
    <location>
        <begin position="6"/>
        <end position="37"/>
    </location>
</feature>
<comment type="function">
    <text evidence="5">One of two assembly initiator proteins, it binds directly to the 5'-end of the 23S rRNA, where it nucleates assembly of the 50S subunit.</text>
</comment>
<evidence type="ECO:0000313" key="7">
    <source>
        <dbReference type="EMBL" id="QEN05167.1"/>
    </source>
</evidence>
<evidence type="ECO:0000313" key="8">
    <source>
        <dbReference type="Proteomes" id="UP000323824"/>
    </source>
</evidence>
<proteinExistence type="inferred from homology"/>
<dbReference type="OrthoDB" id="9807419at2"/>
<evidence type="ECO:0000256" key="1">
    <source>
        <dbReference type="ARBA" id="ARBA00010618"/>
    </source>
</evidence>
<evidence type="ECO:0000259" key="6">
    <source>
        <dbReference type="SMART" id="SM00739"/>
    </source>
</evidence>
<keyword evidence="2 5" id="KW-0689">Ribosomal protein</keyword>
<dbReference type="Proteomes" id="UP000323824">
    <property type="component" value="Chromosome"/>
</dbReference>
<dbReference type="InterPro" id="IPR005824">
    <property type="entry name" value="KOW"/>
</dbReference>
<dbReference type="CDD" id="cd06089">
    <property type="entry name" value="KOW_RPL26"/>
    <property type="match status" value="1"/>
</dbReference>
<name>A0A5C1QCI0_9SPIO</name>